<accession>A0ABP0UBV6</accession>
<keyword evidence="4" id="KW-1185">Reference proteome</keyword>
<keyword evidence="2" id="KW-0472">Membrane</keyword>
<sequence length="199" mass="22232">MNYFLTTMLDFQPIIVGAGCLALGFVYGRHRRAMDQQPQQTAAGIFLEESDEKLYNSSSSSVQPFHQSHPETHDEMMTRGPASSPTTPRMKTKMAAFENDDDDGRSRSSEESSPGEEDIIAADTRQQERCTATKRHLAQQVVDVLDRHSSGMVSSQFGLSMQSDLLNNLLSFSELFQISLCPLQMPAERSCSSEYHQQS</sequence>
<name>A0ABP0UBV6_9BRYO</name>
<keyword evidence="2" id="KW-1133">Transmembrane helix</keyword>
<keyword evidence="2" id="KW-0812">Transmembrane</keyword>
<evidence type="ECO:0000256" key="2">
    <source>
        <dbReference type="SAM" id="Phobius"/>
    </source>
</evidence>
<feature type="region of interest" description="Disordered" evidence="1">
    <location>
        <begin position="56"/>
        <end position="127"/>
    </location>
</feature>
<evidence type="ECO:0000313" key="4">
    <source>
        <dbReference type="Proteomes" id="UP001497512"/>
    </source>
</evidence>
<dbReference type="Proteomes" id="UP001497512">
    <property type="component" value="Chromosome 2"/>
</dbReference>
<proteinExistence type="predicted"/>
<reference evidence="3" key="1">
    <citation type="submission" date="2024-02" db="EMBL/GenBank/DDBJ databases">
        <authorList>
            <consortium name="ELIXIR-Norway"/>
            <consortium name="Elixir Norway"/>
        </authorList>
    </citation>
    <scope>NUCLEOTIDE SEQUENCE</scope>
</reference>
<evidence type="ECO:0000313" key="3">
    <source>
        <dbReference type="EMBL" id="CAK9217407.1"/>
    </source>
</evidence>
<gene>
    <name evidence="3" type="ORF">CSSPTR1EN2_LOCUS13955</name>
</gene>
<organism evidence="3 4">
    <name type="scientific">Sphagnum troendelagicum</name>
    <dbReference type="NCBI Taxonomy" id="128251"/>
    <lineage>
        <taxon>Eukaryota</taxon>
        <taxon>Viridiplantae</taxon>
        <taxon>Streptophyta</taxon>
        <taxon>Embryophyta</taxon>
        <taxon>Bryophyta</taxon>
        <taxon>Sphagnophytina</taxon>
        <taxon>Sphagnopsida</taxon>
        <taxon>Sphagnales</taxon>
        <taxon>Sphagnaceae</taxon>
        <taxon>Sphagnum</taxon>
    </lineage>
</organism>
<dbReference type="EMBL" id="OZ019894">
    <property type="protein sequence ID" value="CAK9217407.1"/>
    <property type="molecule type" value="Genomic_DNA"/>
</dbReference>
<feature type="transmembrane region" description="Helical" evidence="2">
    <location>
        <begin position="12"/>
        <end position="28"/>
    </location>
</feature>
<feature type="compositionally biased region" description="Basic and acidic residues" evidence="1">
    <location>
        <begin position="68"/>
        <end position="77"/>
    </location>
</feature>
<protein>
    <submittedName>
        <fullName evidence="3">Uncharacterized protein</fullName>
    </submittedName>
</protein>
<evidence type="ECO:0000256" key="1">
    <source>
        <dbReference type="SAM" id="MobiDB-lite"/>
    </source>
</evidence>